<proteinExistence type="predicted"/>
<sequence length="155" mass="18038">MKVIFPLSFNHPGILYRYEFFEPIVLFTVTGSPRAACHLLATSFPLRVLNMPLEVEHMRLQPVSSKMSALININSLPPKMRRKEYVQRRMLRKEFMVWVGLLMASKARLDARLTRYDCHSMYEVLIEMPSGGYHKAAFLRWGLRALVCPQHSRSV</sequence>
<keyword evidence="2" id="KW-1185">Reference proteome</keyword>
<accession>A0A165PTH7</accession>
<dbReference type="InParanoid" id="A0A165PTH7"/>
<evidence type="ECO:0000313" key="2">
    <source>
        <dbReference type="Proteomes" id="UP000076761"/>
    </source>
</evidence>
<evidence type="ECO:0000313" key="1">
    <source>
        <dbReference type="EMBL" id="KZT21476.1"/>
    </source>
</evidence>
<organism evidence="1 2">
    <name type="scientific">Neolentinus lepideus HHB14362 ss-1</name>
    <dbReference type="NCBI Taxonomy" id="1314782"/>
    <lineage>
        <taxon>Eukaryota</taxon>
        <taxon>Fungi</taxon>
        <taxon>Dikarya</taxon>
        <taxon>Basidiomycota</taxon>
        <taxon>Agaricomycotina</taxon>
        <taxon>Agaricomycetes</taxon>
        <taxon>Gloeophyllales</taxon>
        <taxon>Gloeophyllaceae</taxon>
        <taxon>Neolentinus</taxon>
    </lineage>
</organism>
<dbReference type="Proteomes" id="UP000076761">
    <property type="component" value="Unassembled WGS sequence"/>
</dbReference>
<protein>
    <submittedName>
        <fullName evidence="1">Uncharacterized protein</fullName>
    </submittedName>
</protein>
<reference evidence="1 2" key="1">
    <citation type="journal article" date="2016" name="Mol. Biol. Evol.">
        <title>Comparative Genomics of Early-Diverging Mushroom-Forming Fungi Provides Insights into the Origins of Lignocellulose Decay Capabilities.</title>
        <authorList>
            <person name="Nagy L.G."/>
            <person name="Riley R."/>
            <person name="Tritt A."/>
            <person name="Adam C."/>
            <person name="Daum C."/>
            <person name="Floudas D."/>
            <person name="Sun H."/>
            <person name="Yadav J.S."/>
            <person name="Pangilinan J."/>
            <person name="Larsson K.H."/>
            <person name="Matsuura K."/>
            <person name="Barry K."/>
            <person name="Labutti K."/>
            <person name="Kuo R."/>
            <person name="Ohm R.A."/>
            <person name="Bhattacharya S.S."/>
            <person name="Shirouzu T."/>
            <person name="Yoshinaga Y."/>
            <person name="Martin F.M."/>
            <person name="Grigoriev I.V."/>
            <person name="Hibbett D.S."/>
        </authorList>
    </citation>
    <scope>NUCLEOTIDE SEQUENCE [LARGE SCALE GENOMIC DNA]</scope>
    <source>
        <strain evidence="1 2">HHB14362 ss-1</strain>
    </source>
</reference>
<dbReference type="AlphaFoldDB" id="A0A165PTH7"/>
<name>A0A165PTH7_9AGAM</name>
<gene>
    <name evidence="1" type="ORF">NEOLEDRAFT_1139323</name>
</gene>
<dbReference type="EMBL" id="KV425606">
    <property type="protein sequence ID" value="KZT21476.1"/>
    <property type="molecule type" value="Genomic_DNA"/>
</dbReference>